<dbReference type="InterPro" id="IPR004090">
    <property type="entry name" value="Chemotax_Me-accpt_rcpt"/>
</dbReference>
<dbReference type="SUPFAM" id="SSF58104">
    <property type="entry name" value="Methyl-accepting chemotaxis protein (MCP) signaling domain"/>
    <property type="match status" value="1"/>
</dbReference>
<dbReference type="PROSITE" id="PS50111">
    <property type="entry name" value="CHEMOTAXIS_TRANSDUC_2"/>
    <property type="match status" value="1"/>
</dbReference>
<dbReference type="PRINTS" id="PR00260">
    <property type="entry name" value="CHEMTRNSDUCR"/>
</dbReference>
<dbReference type="EMBL" id="LMCB01000019">
    <property type="protein sequence ID" value="KZL18639.1"/>
    <property type="molecule type" value="Genomic_DNA"/>
</dbReference>
<dbReference type="Gene3D" id="1.10.287.950">
    <property type="entry name" value="Methyl-accepting chemotaxis protein"/>
    <property type="match status" value="1"/>
</dbReference>
<protein>
    <submittedName>
        <fullName evidence="10">Methyl-accepting chemotaxis protein 4</fullName>
    </submittedName>
</protein>
<dbReference type="GO" id="GO:0005886">
    <property type="term" value="C:plasma membrane"/>
    <property type="evidence" value="ECO:0007669"/>
    <property type="project" value="UniProtKB-SubCell"/>
</dbReference>
<evidence type="ECO:0000313" key="10">
    <source>
        <dbReference type="EMBL" id="KZL18639.1"/>
    </source>
</evidence>
<evidence type="ECO:0000256" key="2">
    <source>
        <dbReference type="ARBA" id="ARBA00022519"/>
    </source>
</evidence>
<dbReference type="Pfam" id="PF00672">
    <property type="entry name" value="HAMP"/>
    <property type="match status" value="1"/>
</dbReference>
<dbReference type="PATRIC" id="fig|989403.3.peg.2755"/>
<keyword evidence="3 5" id="KW-0807">Transducer</keyword>
<feature type="domain" description="Methyl-accepting transducer" evidence="7">
    <location>
        <begin position="555"/>
        <end position="791"/>
    </location>
</feature>
<comment type="caution">
    <text evidence="10">The sequence shown here is derived from an EMBL/GenBank/DDBJ whole genome shotgun (WGS) entry which is preliminary data.</text>
</comment>
<evidence type="ECO:0000256" key="1">
    <source>
        <dbReference type="ARBA" id="ARBA00004429"/>
    </source>
</evidence>
<dbReference type="Gene3D" id="6.10.340.10">
    <property type="match status" value="1"/>
</dbReference>
<dbReference type="AlphaFoldDB" id="A0A165YBG9"/>
<dbReference type="GO" id="GO:0004888">
    <property type="term" value="F:transmembrane signaling receptor activity"/>
    <property type="evidence" value="ECO:0007669"/>
    <property type="project" value="InterPro"/>
</dbReference>
<evidence type="ECO:0000259" key="9">
    <source>
        <dbReference type="PROSITE" id="PS50885"/>
    </source>
</evidence>
<dbReference type="STRING" id="989403.SAMN05421798_1198"/>
<gene>
    <name evidence="10" type="primary">mcp4_5</name>
    <name evidence="10" type="ORF">PsAD2_02580</name>
</gene>
<name>A0A165YBG9_9HYPH</name>
<dbReference type="CDD" id="cd06225">
    <property type="entry name" value="HAMP"/>
    <property type="match status" value="1"/>
</dbReference>
<accession>A0A165YBG9</accession>
<dbReference type="PANTHER" id="PTHR32089:SF112">
    <property type="entry name" value="LYSOZYME-LIKE PROTEIN-RELATED"/>
    <property type="match status" value="1"/>
</dbReference>
<dbReference type="PROSITE" id="PS50192">
    <property type="entry name" value="T_SNARE"/>
    <property type="match status" value="1"/>
</dbReference>
<proteinExistence type="inferred from homology"/>
<dbReference type="GO" id="GO:0006935">
    <property type="term" value="P:chemotaxis"/>
    <property type="evidence" value="ECO:0007669"/>
    <property type="project" value="InterPro"/>
</dbReference>
<evidence type="ECO:0000313" key="11">
    <source>
        <dbReference type="Proteomes" id="UP000076577"/>
    </source>
</evidence>
<evidence type="ECO:0000256" key="6">
    <source>
        <dbReference type="SAM" id="Phobius"/>
    </source>
</evidence>
<evidence type="ECO:0000259" key="8">
    <source>
        <dbReference type="PROSITE" id="PS50192"/>
    </source>
</evidence>
<comment type="subcellular location">
    <subcellularLocation>
        <location evidence="1">Cell inner membrane</location>
        <topology evidence="1">Multi-pass membrane protein</topology>
    </subcellularLocation>
</comment>
<dbReference type="InterPro" id="IPR000727">
    <property type="entry name" value="T_SNARE_dom"/>
</dbReference>
<dbReference type="RefSeq" id="WP_208979621.1">
    <property type="nucleotide sequence ID" value="NZ_FOFM01000019.1"/>
</dbReference>
<dbReference type="SMART" id="SM00304">
    <property type="entry name" value="HAMP"/>
    <property type="match status" value="1"/>
</dbReference>
<keyword evidence="6" id="KW-0812">Transmembrane</keyword>
<feature type="transmembrane region" description="Helical" evidence="6">
    <location>
        <begin position="21"/>
        <end position="39"/>
    </location>
</feature>
<keyword evidence="6" id="KW-1133">Transmembrane helix</keyword>
<evidence type="ECO:0000256" key="5">
    <source>
        <dbReference type="PROSITE-ProRule" id="PRU00284"/>
    </source>
</evidence>
<reference evidence="10 11" key="1">
    <citation type="journal article" date="2016" name="Front. Microbiol.">
        <title>Comparative Genomic Analysis Reveals a Diverse Repertoire of Genes Involved in Prokaryote-Eukaryote Interactions within the Pseudovibrio Genus.</title>
        <authorList>
            <person name="Romano S."/>
            <person name="Fernandez-Guerra A."/>
            <person name="Reen F.J."/>
            <person name="Glockner F.O."/>
            <person name="Crowley S.P."/>
            <person name="O'Sullivan O."/>
            <person name="Cotter P.D."/>
            <person name="Adams C."/>
            <person name="Dobson A.D."/>
            <person name="O'Gara F."/>
        </authorList>
    </citation>
    <scope>NUCLEOTIDE SEQUENCE [LARGE SCALE GENOMIC DNA]</scope>
    <source>
        <strain evidence="10 11">Ad2</strain>
    </source>
</reference>
<feature type="domain" description="HAMP" evidence="9">
    <location>
        <begin position="462"/>
        <end position="515"/>
    </location>
</feature>
<dbReference type="GO" id="GO:0007165">
    <property type="term" value="P:signal transduction"/>
    <property type="evidence" value="ECO:0007669"/>
    <property type="project" value="UniProtKB-KW"/>
</dbReference>
<dbReference type="PANTHER" id="PTHR32089">
    <property type="entry name" value="METHYL-ACCEPTING CHEMOTAXIS PROTEIN MCPB"/>
    <property type="match status" value="1"/>
</dbReference>
<dbReference type="PROSITE" id="PS50885">
    <property type="entry name" value="HAMP"/>
    <property type="match status" value="1"/>
</dbReference>
<keyword evidence="6" id="KW-0472">Membrane</keyword>
<dbReference type="Pfam" id="PF00015">
    <property type="entry name" value="MCPsignal"/>
    <property type="match status" value="1"/>
</dbReference>
<dbReference type="InterPro" id="IPR004089">
    <property type="entry name" value="MCPsignal_dom"/>
</dbReference>
<sequence length="812" mass="86357">MKRVLQLFTNLRLSMKIGGGFIIVLLLFAAAGGIGFFSISQLTKQTEMTNATMRLMQGLHDTTSARETYLRSLSKYDATAVTDELDLLDADLQALHEQVVAQGKDGAAFEKTDESVRSLKGLFGRVRMASDIQESQIAKMMSAVANLQAIGKKVQADISKLASETNEQDNLARAQLKDADKAGRLVAGIQSQALNMRYYFVKATTTSEEGALRNTLLNAAKARRDIKKLQAIELAYLGPEVMKSLADVSDMLVEKLKALGVSEDFSEMYSLRQDISAGIDVLADTAQLVIGYTYRSINDANAKQSEADERKQQVDAALAALASVTRQTYAVSSSSLSFLRAGSGVKSEEVTAEIDRLGAAGREFTANMKEIEGGIRASKDAMVQISAIRSGFGSMANGKKELASLISNLTEESETVQGQIIEIAAVEAENASNAGEIAKNLIATTGAIGLALGALIAFGLSLEIARPTKRLTSIMERLAQGDTDVEITGVQRRDEIGDMSRTVQVFRDNAIERARLRKEQAEVAEKDAQQQREIEQLITEFRTTATNLLSSVNNSMGEMGETASVMVNLARGTSDQTELAATSSNDAANNVQMVSAAAEELSSSIEEIARQVSATTSVVAKATESAHLSNDRINELADATMKIGEVVGLIQAIAEQTNLLALNATIEAARAGEAGKGFAVVAAEVKELANQTSKATEEISSQISAIQSSTSDAVTSIEGISHTMDEVSAFTSAIATAVEQQGAATTEISRNVQEAAIGTSSVNENMSLVSEAVNETNTASSRVLSASSEVTENTRALGTKVDNFLTAVAKVS</sequence>
<comment type="similarity">
    <text evidence="4">Belongs to the methyl-accepting chemotaxis (MCP) protein family.</text>
</comment>
<dbReference type="InterPro" id="IPR003660">
    <property type="entry name" value="HAMP_dom"/>
</dbReference>
<evidence type="ECO:0000259" key="7">
    <source>
        <dbReference type="PROSITE" id="PS50111"/>
    </source>
</evidence>
<feature type="domain" description="T-SNARE coiled-coil homology" evidence="8">
    <location>
        <begin position="707"/>
        <end position="769"/>
    </location>
</feature>
<keyword evidence="2" id="KW-1003">Cell membrane</keyword>
<dbReference type="SMART" id="SM00283">
    <property type="entry name" value="MA"/>
    <property type="match status" value="1"/>
</dbReference>
<keyword evidence="11" id="KW-1185">Reference proteome</keyword>
<organism evidence="10 11">
    <name type="scientific">Pseudovibrio axinellae</name>
    <dbReference type="NCBI Taxonomy" id="989403"/>
    <lineage>
        <taxon>Bacteria</taxon>
        <taxon>Pseudomonadati</taxon>
        <taxon>Pseudomonadota</taxon>
        <taxon>Alphaproteobacteria</taxon>
        <taxon>Hyphomicrobiales</taxon>
        <taxon>Stappiaceae</taxon>
        <taxon>Pseudovibrio</taxon>
    </lineage>
</organism>
<keyword evidence="2" id="KW-0997">Cell inner membrane</keyword>
<dbReference type="Proteomes" id="UP000076577">
    <property type="component" value="Unassembled WGS sequence"/>
</dbReference>
<evidence type="ECO:0000256" key="3">
    <source>
        <dbReference type="ARBA" id="ARBA00023224"/>
    </source>
</evidence>
<evidence type="ECO:0000256" key="4">
    <source>
        <dbReference type="ARBA" id="ARBA00029447"/>
    </source>
</evidence>